<sequence>MRTSEKPPTTGAKVKVFTREGPSPYYPQYAERYKEFHRAVFWLLLIAVLANTAPITILPGCPNRIYRLVHFSWMILGYGSFVVGSYWEFVLITTQRVSLDRYLNTFESAIYVVHISFIMLLTWQCRNAAPKVMKNIVISDLDRDYTIDCSKTKRFIRLHMFLIGMFTCLAIFFNIWTQKYVVYGSILSINSYVMPNIISSISFIQYYLLLQGIAWRQRKLTENLERELIHLQSPRMSEVQKIRRHHAELIDFTKVVNRMFQYSILLLFVGCFLNFNLVLFLVYQGIENPSMADLAKWVCMLLWLAMHVGKVCSILYFNQSIQNEHSRCLSVLSRVSCTRIDLQDTITHFIIQMRTNVRQHLVCGVINLDLKFLTTLLVASADFFIFLLQYDVTYEALSKSVQGNATRNQS</sequence>
<dbReference type="GO" id="GO:0050909">
    <property type="term" value="P:sensory perception of taste"/>
    <property type="evidence" value="ECO:0007669"/>
    <property type="project" value="InterPro"/>
</dbReference>
<feature type="transmembrane region" description="Helical" evidence="8">
    <location>
        <begin position="109"/>
        <end position="125"/>
    </location>
</feature>
<feature type="transmembrane region" description="Helical" evidence="8">
    <location>
        <begin position="39"/>
        <end position="61"/>
    </location>
</feature>
<evidence type="ECO:0000256" key="7">
    <source>
        <dbReference type="ARBA" id="ARBA00023224"/>
    </source>
</evidence>
<keyword evidence="3 8" id="KW-0812">Transmembrane</keyword>
<name>B3NPN2_DROER</name>
<dbReference type="HOGENOM" id="CLU_056071_0_0_1"/>
<dbReference type="PANTHER" id="PTHR21143:SF123">
    <property type="entry name" value="GUSTATORY RECEPTOR FOR SUGAR TASTE 43A-RELATED"/>
    <property type="match status" value="1"/>
</dbReference>
<comment type="subcellular location">
    <subcellularLocation>
        <location evidence="1 8">Cell membrane</location>
        <topology evidence="1 8">Multi-pass membrane protein</topology>
    </subcellularLocation>
</comment>
<gene>
    <name evidence="9" type="primary">Dere\GG22863</name>
    <name evidence="9" type="synonym">dere_GLEANR_7553</name>
    <name evidence="9" type="synonym">GG22863</name>
    <name evidence="9" type="ORF">Dere_GG22863</name>
</gene>
<keyword evidence="6 8" id="KW-0675">Receptor</keyword>
<accession>B3NPN2</accession>
<evidence type="ECO:0000256" key="3">
    <source>
        <dbReference type="ARBA" id="ARBA00022692"/>
    </source>
</evidence>
<feature type="transmembrane region" description="Helical" evidence="8">
    <location>
        <begin position="68"/>
        <end position="89"/>
    </location>
</feature>
<evidence type="ECO:0000256" key="8">
    <source>
        <dbReference type="RuleBase" id="RU363108"/>
    </source>
</evidence>
<organism evidence="9 10">
    <name type="scientific">Drosophila erecta</name>
    <name type="common">Fruit fly</name>
    <dbReference type="NCBI Taxonomy" id="7220"/>
    <lineage>
        <taxon>Eukaryota</taxon>
        <taxon>Metazoa</taxon>
        <taxon>Ecdysozoa</taxon>
        <taxon>Arthropoda</taxon>
        <taxon>Hexapoda</taxon>
        <taxon>Insecta</taxon>
        <taxon>Pterygota</taxon>
        <taxon>Neoptera</taxon>
        <taxon>Endopterygota</taxon>
        <taxon>Diptera</taxon>
        <taxon>Brachycera</taxon>
        <taxon>Muscomorpha</taxon>
        <taxon>Ephydroidea</taxon>
        <taxon>Drosophilidae</taxon>
        <taxon>Drosophila</taxon>
        <taxon>Sophophora</taxon>
    </lineage>
</organism>
<dbReference type="Proteomes" id="UP000008711">
    <property type="component" value="Unassembled WGS sequence"/>
</dbReference>
<keyword evidence="4 8" id="KW-1133">Transmembrane helix</keyword>
<evidence type="ECO:0000256" key="5">
    <source>
        <dbReference type="ARBA" id="ARBA00023136"/>
    </source>
</evidence>
<dbReference type="GO" id="GO:0030425">
    <property type="term" value="C:dendrite"/>
    <property type="evidence" value="ECO:0007669"/>
    <property type="project" value="TreeGrafter"/>
</dbReference>
<feature type="transmembrane region" description="Helical" evidence="8">
    <location>
        <begin position="189"/>
        <end position="209"/>
    </location>
</feature>
<feature type="transmembrane region" description="Helical" evidence="8">
    <location>
        <begin position="295"/>
        <end position="317"/>
    </location>
</feature>
<keyword evidence="2 8" id="KW-1003">Cell membrane</keyword>
<proteinExistence type="inferred from homology"/>
<evidence type="ECO:0000256" key="4">
    <source>
        <dbReference type="ARBA" id="ARBA00022989"/>
    </source>
</evidence>
<feature type="transmembrane region" description="Helical" evidence="8">
    <location>
        <begin position="158"/>
        <end position="177"/>
    </location>
</feature>
<dbReference type="GO" id="GO:0007635">
    <property type="term" value="P:chemosensory behavior"/>
    <property type="evidence" value="ECO:0007669"/>
    <property type="project" value="TreeGrafter"/>
</dbReference>
<feature type="transmembrane region" description="Helical" evidence="8">
    <location>
        <begin position="264"/>
        <end position="283"/>
    </location>
</feature>
<dbReference type="PhylomeDB" id="B3NPN2"/>
<dbReference type="GO" id="GO:0007165">
    <property type="term" value="P:signal transduction"/>
    <property type="evidence" value="ECO:0007669"/>
    <property type="project" value="UniProtKB-KW"/>
</dbReference>
<comment type="similarity">
    <text evidence="8">Belongs to the insect chemoreceptor superfamily. Gustatory receptor (GR) family.</text>
</comment>
<keyword evidence="5 8" id="KW-0472">Membrane</keyword>
<dbReference type="PANTHER" id="PTHR21143">
    <property type="entry name" value="INVERTEBRATE GUSTATORY RECEPTOR"/>
    <property type="match status" value="1"/>
</dbReference>
<evidence type="ECO:0000313" key="9">
    <source>
        <dbReference type="EMBL" id="EDV56823.1"/>
    </source>
</evidence>
<dbReference type="GO" id="GO:0030424">
    <property type="term" value="C:axon"/>
    <property type="evidence" value="ECO:0007669"/>
    <property type="project" value="TreeGrafter"/>
</dbReference>
<dbReference type="InterPro" id="IPR013604">
    <property type="entry name" value="7TM_chemorcpt"/>
</dbReference>
<keyword evidence="10" id="KW-1185">Reference proteome</keyword>
<evidence type="ECO:0000313" key="10">
    <source>
        <dbReference type="Proteomes" id="UP000008711"/>
    </source>
</evidence>
<evidence type="ECO:0000256" key="2">
    <source>
        <dbReference type="ARBA" id="ARBA00022475"/>
    </source>
</evidence>
<dbReference type="GO" id="GO:0043025">
    <property type="term" value="C:neuronal cell body"/>
    <property type="evidence" value="ECO:0007669"/>
    <property type="project" value="TreeGrafter"/>
</dbReference>
<reference evidence="9 10" key="2">
    <citation type="journal article" date="2008" name="Bioinformatics">
        <title>Assembly reconciliation.</title>
        <authorList>
            <person name="Zimin A.V."/>
            <person name="Smith D.R."/>
            <person name="Sutton G."/>
            <person name="Yorke J.A."/>
        </authorList>
    </citation>
    <scope>NUCLEOTIDE SEQUENCE [LARGE SCALE GENOMIC DNA]</scope>
    <source>
        <strain evidence="9 10">TSC#14021-0224.01</strain>
    </source>
</reference>
<dbReference type="OMA" id="QGIAWRQ"/>
<dbReference type="eggNOG" id="KOG0867">
    <property type="taxonomic scope" value="Eukaryota"/>
</dbReference>
<protein>
    <recommendedName>
        <fullName evidence="8">Gustatory receptor</fullName>
    </recommendedName>
</protein>
<dbReference type="Pfam" id="PF08395">
    <property type="entry name" value="7tm_7"/>
    <property type="match status" value="1"/>
</dbReference>
<keyword evidence="7 8" id="KW-0807">Transducer</keyword>
<dbReference type="GO" id="GO:0008049">
    <property type="term" value="P:male courtship behavior"/>
    <property type="evidence" value="ECO:0007669"/>
    <property type="project" value="TreeGrafter"/>
</dbReference>
<evidence type="ECO:0000256" key="1">
    <source>
        <dbReference type="ARBA" id="ARBA00004651"/>
    </source>
</evidence>
<dbReference type="EMBL" id="CH954179">
    <property type="protein sequence ID" value="EDV56823.1"/>
    <property type="molecule type" value="Genomic_DNA"/>
</dbReference>
<evidence type="ECO:0000256" key="6">
    <source>
        <dbReference type="ARBA" id="ARBA00023170"/>
    </source>
</evidence>
<comment type="function">
    <text evidence="8">Gustatory receptor which mediates acceptance or avoidance behavior, depending on its substrates.</text>
</comment>
<dbReference type="GO" id="GO:0005886">
    <property type="term" value="C:plasma membrane"/>
    <property type="evidence" value="ECO:0007669"/>
    <property type="project" value="UniProtKB-SubCell"/>
</dbReference>
<dbReference type="AlphaFoldDB" id="B3NPN2"/>
<reference evidence="9 10" key="1">
    <citation type="journal article" date="2007" name="Nature">
        <title>Evolution of genes and genomes on the Drosophila phylogeny.</title>
        <authorList>
            <consortium name="Drosophila 12 Genomes Consortium"/>
            <person name="Clark A.G."/>
            <person name="Eisen M.B."/>
            <person name="Smith D.R."/>
            <person name="Bergman C.M."/>
            <person name="Oliver B."/>
            <person name="Markow T.A."/>
            <person name="Kaufman T.C."/>
            <person name="Kellis M."/>
            <person name="Gelbart W."/>
            <person name="Iyer V.N."/>
            <person name="Pollard D.A."/>
            <person name="Sackton T.B."/>
            <person name="Larracuente A.M."/>
            <person name="Singh N.D."/>
            <person name="Abad J.P."/>
            <person name="Abt D.N."/>
            <person name="Adryan B."/>
            <person name="Aguade M."/>
            <person name="Akashi H."/>
            <person name="Anderson W.W."/>
            <person name="Aquadro C.F."/>
            <person name="Ardell D.H."/>
            <person name="Arguello R."/>
            <person name="Artieri C.G."/>
            <person name="Barbash D.A."/>
            <person name="Barker D."/>
            <person name="Barsanti P."/>
            <person name="Batterham P."/>
            <person name="Batzoglou S."/>
            <person name="Begun D."/>
            <person name="Bhutkar A."/>
            <person name="Blanco E."/>
            <person name="Bosak S.A."/>
            <person name="Bradley R.K."/>
            <person name="Brand A.D."/>
            <person name="Brent M.R."/>
            <person name="Brooks A.N."/>
            <person name="Brown R.H."/>
            <person name="Butlin R.K."/>
            <person name="Caggese C."/>
            <person name="Calvi B.R."/>
            <person name="Bernardo de Carvalho A."/>
            <person name="Caspi A."/>
            <person name="Castrezana S."/>
            <person name="Celniker S.E."/>
            <person name="Chang J.L."/>
            <person name="Chapple C."/>
            <person name="Chatterji S."/>
            <person name="Chinwalla A."/>
            <person name="Civetta A."/>
            <person name="Clifton S.W."/>
            <person name="Comeron J.M."/>
            <person name="Costello J.C."/>
            <person name="Coyne J.A."/>
            <person name="Daub J."/>
            <person name="David R.G."/>
            <person name="Delcher A.L."/>
            <person name="Delehaunty K."/>
            <person name="Do C.B."/>
            <person name="Ebling H."/>
            <person name="Edwards K."/>
            <person name="Eickbush T."/>
            <person name="Evans J.D."/>
            <person name="Filipski A."/>
            <person name="Findeiss S."/>
            <person name="Freyhult E."/>
            <person name="Fulton L."/>
            <person name="Fulton R."/>
            <person name="Garcia A.C."/>
            <person name="Gardiner A."/>
            <person name="Garfield D.A."/>
            <person name="Garvin B.E."/>
            <person name="Gibson G."/>
            <person name="Gilbert D."/>
            <person name="Gnerre S."/>
            <person name="Godfrey J."/>
            <person name="Good R."/>
            <person name="Gotea V."/>
            <person name="Gravely B."/>
            <person name="Greenberg A.J."/>
            <person name="Griffiths-Jones S."/>
            <person name="Gross S."/>
            <person name="Guigo R."/>
            <person name="Gustafson E.A."/>
            <person name="Haerty W."/>
            <person name="Hahn M.W."/>
            <person name="Halligan D.L."/>
            <person name="Halpern A.L."/>
            <person name="Halter G.M."/>
            <person name="Han M.V."/>
            <person name="Heger A."/>
            <person name="Hillier L."/>
            <person name="Hinrichs A.S."/>
            <person name="Holmes I."/>
            <person name="Hoskins R.A."/>
            <person name="Hubisz M.J."/>
            <person name="Hultmark D."/>
            <person name="Huntley M.A."/>
            <person name="Jaffe D.B."/>
            <person name="Jagadeeshan S."/>
            <person name="Jeck W.R."/>
            <person name="Johnson J."/>
            <person name="Jones C.D."/>
            <person name="Jordan W.C."/>
            <person name="Karpen G.H."/>
            <person name="Kataoka E."/>
            <person name="Keightley P.D."/>
            <person name="Kheradpour P."/>
            <person name="Kirkness E.F."/>
            <person name="Koerich L.B."/>
            <person name="Kristiansen K."/>
            <person name="Kudrna D."/>
            <person name="Kulathinal R.J."/>
            <person name="Kumar S."/>
            <person name="Kwok R."/>
            <person name="Lander E."/>
            <person name="Langley C.H."/>
            <person name="Lapoint R."/>
            <person name="Lazzaro B.P."/>
            <person name="Lee S.J."/>
            <person name="Levesque L."/>
            <person name="Li R."/>
            <person name="Lin C.F."/>
            <person name="Lin M.F."/>
            <person name="Lindblad-Toh K."/>
            <person name="Llopart A."/>
            <person name="Long M."/>
            <person name="Low L."/>
            <person name="Lozovsky E."/>
            <person name="Lu J."/>
            <person name="Luo M."/>
            <person name="Machado C.A."/>
            <person name="Makalowski W."/>
            <person name="Marzo M."/>
            <person name="Matsuda M."/>
            <person name="Matzkin L."/>
            <person name="McAllister B."/>
            <person name="McBride C.S."/>
            <person name="McKernan B."/>
            <person name="McKernan K."/>
            <person name="Mendez-Lago M."/>
            <person name="Minx P."/>
            <person name="Mollenhauer M.U."/>
            <person name="Montooth K."/>
            <person name="Mount S.M."/>
            <person name="Mu X."/>
            <person name="Myers E."/>
            <person name="Negre B."/>
            <person name="Newfeld S."/>
            <person name="Nielsen R."/>
            <person name="Noor M.A."/>
            <person name="O'Grady P."/>
            <person name="Pachter L."/>
            <person name="Papaceit M."/>
            <person name="Parisi M.J."/>
            <person name="Parisi M."/>
            <person name="Parts L."/>
            <person name="Pedersen J.S."/>
            <person name="Pesole G."/>
            <person name="Phillippy A.M."/>
            <person name="Ponting C.P."/>
            <person name="Pop M."/>
            <person name="Porcelli D."/>
            <person name="Powell J.R."/>
            <person name="Prohaska S."/>
            <person name="Pruitt K."/>
            <person name="Puig M."/>
            <person name="Quesneville H."/>
            <person name="Ram K.R."/>
            <person name="Rand D."/>
            <person name="Rasmussen M.D."/>
            <person name="Reed L.K."/>
            <person name="Reenan R."/>
            <person name="Reily A."/>
            <person name="Remington K.A."/>
            <person name="Rieger T.T."/>
            <person name="Ritchie M.G."/>
            <person name="Robin C."/>
            <person name="Rogers Y.H."/>
            <person name="Rohde C."/>
            <person name="Rozas J."/>
            <person name="Rubenfield M.J."/>
            <person name="Ruiz A."/>
            <person name="Russo S."/>
            <person name="Salzberg S.L."/>
            <person name="Sanchez-Gracia A."/>
            <person name="Saranga D.J."/>
            <person name="Sato H."/>
            <person name="Schaeffer S.W."/>
            <person name="Schatz M.C."/>
            <person name="Schlenke T."/>
            <person name="Schwartz R."/>
            <person name="Segarra C."/>
            <person name="Singh R.S."/>
            <person name="Sirot L."/>
            <person name="Sirota M."/>
            <person name="Sisneros N.B."/>
            <person name="Smith C.D."/>
            <person name="Smith T.F."/>
            <person name="Spieth J."/>
            <person name="Stage D.E."/>
            <person name="Stark A."/>
            <person name="Stephan W."/>
            <person name="Strausberg R.L."/>
            <person name="Strempel S."/>
            <person name="Sturgill D."/>
            <person name="Sutton G."/>
            <person name="Sutton G.G."/>
            <person name="Tao W."/>
            <person name="Teichmann S."/>
            <person name="Tobari Y.N."/>
            <person name="Tomimura Y."/>
            <person name="Tsolas J.M."/>
            <person name="Valente V.L."/>
            <person name="Venter E."/>
            <person name="Venter J.C."/>
            <person name="Vicario S."/>
            <person name="Vieira F.G."/>
            <person name="Vilella A.J."/>
            <person name="Villasante A."/>
            <person name="Walenz B."/>
            <person name="Wang J."/>
            <person name="Wasserman M."/>
            <person name="Watts T."/>
            <person name="Wilson D."/>
            <person name="Wilson R.K."/>
            <person name="Wing R.A."/>
            <person name="Wolfner M.F."/>
            <person name="Wong A."/>
            <person name="Wong G.K."/>
            <person name="Wu C.I."/>
            <person name="Wu G."/>
            <person name="Yamamoto D."/>
            <person name="Yang H.P."/>
            <person name="Yang S.P."/>
            <person name="Yorke J.A."/>
            <person name="Yoshida K."/>
            <person name="Zdobnov E."/>
            <person name="Zhang P."/>
            <person name="Zhang Y."/>
            <person name="Zimin A.V."/>
            <person name="Baldwin J."/>
            <person name="Abdouelleil A."/>
            <person name="Abdulkadir J."/>
            <person name="Abebe A."/>
            <person name="Abera B."/>
            <person name="Abreu J."/>
            <person name="Acer S.C."/>
            <person name="Aftuck L."/>
            <person name="Alexander A."/>
            <person name="An P."/>
            <person name="Anderson E."/>
            <person name="Anderson S."/>
            <person name="Arachi H."/>
            <person name="Azer M."/>
            <person name="Bachantsang P."/>
            <person name="Barry A."/>
            <person name="Bayul T."/>
            <person name="Berlin A."/>
            <person name="Bessette D."/>
            <person name="Bloom T."/>
            <person name="Blye J."/>
            <person name="Boguslavskiy L."/>
            <person name="Bonnet C."/>
            <person name="Boukhgalter B."/>
            <person name="Bourzgui I."/>
            <person name="Brown A."/>
            <person name="Cahill P."/>
            <person name="Channer S."/>
            <person name="Cheshatsang Y."/>
            <person name="Chuda L."/>
            <person name="Citroen M."/>
            <person name="Collymore A."/>
            <person name="Cooke P."/>
            <person name="Costello M."/>
            <person name="D'Aco K."/>
            <person name="Daza R."/>
            <person name="De Haan G."/>
            <person name="DeGray S."/>
            <person name="DeMaso C."/>
            <person name="Dhargay N."/>
            <person name="Dooley K."/>
            <person name="Dooley E."/>
            <person name="Doricent M."/>
            <person name="Dorje P."/>
            <person name="Dorjee K."/>
            <person name="Dupes A."/>
            <person name="Elong R."/>
            <person name="Falk J."/>
            <person name="Farina A."/>
            <person name="Faro S."/>
            <person name="Ferguson D."/>
            <person name="Fisher S."/>
            <person name="Foley C.D."/>
            <person name="Franke A."/>
            <person name="Friedrich D."/>
            <person name="Gadbois L."/>
            <person name="Gearin G."/>
            <person name="Gearin C.R."/>
            <person name="Giannoukos G."/>
            <person name="Goode T."/>
            <person name="Graham J."/>
            <person name="Grandbois E."/>
            <person name="Grewal S."/>
            <person name="Gyaltsen K."/>
            <person name="Hafez N."/>
            <person name="Hagos B."/>
            <person name="Hall J."/>
            <person name="Henson C."/>
            <person name="Hollinger A."/>
            <person name="Honan T."/>
            <person name="Huard M.D."/>
            <person name="Hughes L."/>
            <person name="Hurhula B."/>
            <person name="Husby M.E."/>
            <person name="Kamat A."/>
            <person name="Kanga B."/>
            <person name="Kashin S."/>
            <person name="Khazanovich D."/>
            <person name="Kisner P."/>
            <person name="Lance K."/>
            <person name="Lara M."/>
            <person name="Lee W."/>
            <person name="Lennon N."/>
            <person name="Letendre F."/>
            <person name="LeVine R."/>
            <person name="Lipovsky A."/>
            <person name="Liu X."/>
            <person name="Liu J."/>
            <person name="Liu S."/>
            <person name="Lokyitsang T."/>
            <person name="Lokyitsang Y."/>
            <person name="Lubonja R."/>
            <person name="Lui A."/>
            <person name="MacDonald P."/>
            <person name="Magnisalis V."/>
            <person name="Maru K."/>
            <person name="Matthews C."/>
            <person name="McCusker W."/>
            <person name="McDonough S."/>
            <person name="Mehta T."/>
            <person name="Meldrim J."/>
            <person name="Meneus L."/>
            <person name="Mihai O."/>
            <person name="Mihalev A."/>
            <person name="Mihova T."/>
            <person name="Mittelman R."/>
            <person name="Mlenga V."/>
            <person name="Montmayeur A."/>
            <person name="Mulrain L."/>
            <person name="Navidi A."/>
            <person name="Naylor J."/>
            <person name="Negash T."/>
            <person name="Nguyen T."/>
            <person name="Nguyen N."/>
            <person name="Nicol R."/>
            <person name="Norbu C."/>
            <person name="Norbu N."/>
            <person name="Novod N."/>
            <person name="O'Neill B."/>
            <person name="Osman S."/>
            <person name="Markiewicz E."/>
            <person name="Oyono O.L."/>
            <person name="Patti C."/>
            <person name="Phunkhang P."/>
            <person name="Pierre F."/>
            <person name="Priest M."/>
            <person name="Raghuraman S."/>
            <person name="Rege F."/>
            <person name="Reyes R."/>
            <person name="Rise C."/>
            <person name="Rogov P."/>
            <person name="Ross K."/>
            <person name="Ryan E."/>
            <person name="Settipalli S."/>
            <person name="Shea T."/>
            <person name="Sherpa N."/>
            <person name="Shi L."/>
            <person name="Shih D."/>
            <person name="Sparrow T."/>
            <person name="Spaulding J."/>
            <person name="Stalker J."/>
            <person name="Stange-Thomann N."/>
            <person name="Stavropoulos S."/>
            <person name="Stone C."/>
            <person name="Strader C."/>
            <person name="Tesfaye S."/>
            <person name="Thomson T."/>
            <person name="Thoulutsang Y."/>
            <person name="Thoulutsang D."/>
            <person name="Topham K."/>
            <person name="Topping I."/>
            <person name="Tsamla T."/>
            <person name="Vassiliev H."/>
            <person name="Vo A."/>
            <person name="Wangchuk T."/>
            <person name="Wangdi T."/>
            <person name="Weiand M."/>
            <person name="Wilkinson J."/>
            <person name="Wilson A."/>
            <person name="Yadav S."/>
            <person name="Young G."/>
            <person name="Yu Q."/>
            <person name="Zembek L."/>
            <person name="Zhong D."/>
            <person name="Zimmer A."/>
            <person name="Zwirko Z."/>
            <person name="Jaffe D.B."/>
            <person name="Alvarez P."/>
            <person name="Brockman W."/>
            <person name="Butler J."/>
            <person name="Chin C."/>
            <person name="Gnerre S."/>
            <person name="Grabherr M."/>
            <person name="Kleber M."/>
            <person name="Mauceli E."/>
            <person name="MacCallum I."/>
        </authorList>
    </citation>
    <scope>NUCLEOTIDE SEQUENCE [LARGE SCALE GENOMIC DNA]</scope>
    <source>
        <strain evidence="9 10">TSC#14021-0224.01</strain>
    </source>
</reference>